<protein>
    <submittedName>
        <fullName evidence="1">Uncharacterized protein</fullName>
    </submittedName>
</protein>
<dbReference type="AlphaFoldDB" id="A0A183P6X1"/>
<dbReference type="Proteomes" id="UP000269396">
    <property type="component" value="Unassembled WGS sequence"/>
</dbReference>
<gene>
    <name evidence="1" type="ORF">SMTD_LOCUS10110</name>
</gene>
<name>A0A183P6X1_9TREM</name>
<evidence type="ECO:0000313" key="1">
    <source>
        <dbReference type="EMBL" id="VDP52905.1"/>
    </source>
</evidence>
<accession>A0A183P6X1</accession>
<organism evidence="1 2">
    <name type="scientific">Schistosoma mattheei</name>
    <dbReference type="NCBI Taxonomy" id="31246"/>
    <lineage>
        <taxon>Eukaryota</taxon>
        <taxon>Metazoa</taxon>
        <taxon>Spiralia</taxon>
        <taxon>Lophotrochozoa</taxon>
        <taxon>Platyhelminthes</taxon>
        <taxon>Trematoda</taxon>
        <taxon>Digenea</taxon>
        <taxon>Strigeidida</taxon>
        <taxon>Schistosomatoidea</taxon>
        <taxon>Schistosomatidae</taxon>
        <taxon>Schistosoma</taxon>
    </lineage>
</organism>
<proteinExistence type="predicted"/>
<keyword evidence="2" id="KW-1185">Reference proteome</keyword>
<sequence>MSISEACPVMGSNPIAPQTPCANTDLSSSQKVDVLLNAHEIIAVPVHKETEDESSSIMNTVASNGTHHSRTKVPDESAYWGPLVVLPDMSYLNDSHAFDQISYKSAEYLSDASNDGQEPNKILIDADYSSDRLSSNEIFKKFDDNVSEESSFNDPISSVVDPHHLINFSKFYVKCDKYVLSKVKLIEAWEYEDPILFRGGG</sequence>
<reference evidence="1 2" key="1">
    <citation type="submission" date="2018-11" db="EMBL/GenBank/DDBJ databases">
        <authorList>
            <consortium name="Pathogen Informatics"/>
        </authorList>
    </citation>
    <scope>NUCLEOTIDE SEQUENCE [LARGE SCALE GENOMIC DNA]</scope>
    <source>
        <strain>Denwood</strain>
        <strain evidence="2">Zambia</strain>
    </source>
</reference>
<evidence type="ECO:0000313" key="2">
    <source>
        <dbReference type="Proteomes" id="UP000269396"/>
    </source>
</evidence>
<dbReference type="EMBL" id="UZAL01030266">
    <property type="protein sequence ID" value="VDP52905.1"/>
    <property type="molecule type" value="Genomic_DNA"/>
</dbReference>